<dbReference type="GO" id="GO:1903457">
    <property type="term" value="P:lactate catabolic process"/>
    <property type="evidence" value="ECO:0007669"/>
    <property type="project" value="TreeGrafter"/>
</dbReference>
<name>A0A0C5J165_9PROT</name>
<dbReference type="InterPro" id="IPR016169">
    <property type="entry name" value="FAD-bd_PCMH_sub2"/>
</dbReference>
<dbReference type="GO" id="GO:0008720">
    <property type="term" value="F:D-lactate dehydrogenase (NAD+) activity"/>
    <property type="evidence" value="ECO:0007669"/>
    <property type="project" value="TreeGrafter"/>
</dbReference>
<evidence type="ECO:0000259" key="5">
    <source>
        <dbReference type="PROSITE" id="PS51387"/>
    </source>
</evidence>
<dbReference type="PROSITE" id="PS51387">
    <property type="entry name" value="FAD_PCMH"/>
    <property type="match status" value="1"/>
</dbReference>
<dbReference type="InterPro" id="IPR004113">
    <property type="entry name" value="FAD-bd_oxidored_4_C"/>
</dbReference>
<dbReference type="HOGENOM" id="CLU_024402_0_1_4"/>
<dbReference type="InterPro" id="IPR016171">
    <property type="entry name" value="Vanillyl_alc_oxidase_C-sub2"/>
</dbReference>
<protein>
    <submittedName>
        <fullName evidence="6">Oxidoreductase</fullName>
    </submittedName>
</protein>
<accession>A0A0C5J165</accession>
<dbReference type="SUPFAM" id="SSF55103">
    <property type="entry name" value="FAD-linked oxidases, C-terminal domain"/>
    <property type="match status" value="1"/>
</dbReference>
<organism evidence="6 7">
    <name type="scientific">Rugosibacter aromaticivorans</name>
    <dbReference type="NCBI Taxonomy" id="1565605"/>
    <lineage>
        <taxon>Bacteria</taxon>
        <taxon>Pseudomonadati</taxon>
        <taxon>Pseudomonadota</taxon>
        <taxon>Betaproteobacteria</taxon>
        <taxon>Nitrosomonadales</taxon>
        <taxon>Sterolibacteriaceae</taxon>
        <taxon>Rugosibacter</taxon>
    </lineage>
</organism>
<dbReference type="InterPro" id="IPR016166">
    <property type="entry name" value="FAD-bd_PCMH"/>
</dbReference>
<sequence length="524" mass="58692">MESVLPPGIKREQFAALLADLQKAVGREFVFTDPQWELPAYNDAYLTTPAEMHQPSAAVAPANVEELQRVLEVARHYKAPLWTISTGKNFAYGGPAPRKAGYVVLDLKRMNRILEVNEKHGYAVVEPGVSYIDLYRHLRKIGSKLWVDCAAPGWGGVLPNMTEHGVGYTPYGDHVTMQCGMEVVLADGTVVHTGMGALPGSQTNHLYKYGFGPSVDGLFTQSNFGVVTKIGIWLMPEPPGYRPYMITFEKESDLHAITEALRPLKVNMLVPAVAMTVEMLWEAAVQVTRRDYYTGKGPIPDSVRKKMRKDLRIGAWNFYGALYGPPPMMDNTWEVIRDTFASIPGAKFYFDEDRSKDDVAWNYRKKLGAGIPNMTEYSLMNWIPNGAHIDFSPISPVTGVDATKQYELIRDRCNKAGFDYCGEFAVGWRDMHHIFCLTFDRNDPKEKARANKLFGELVDAAAAAGYGEYRTHIDFMDRIAGTYNWNDSALLRMHEKVKDAVDPSGILSPGKMGIWPKSMRKGRA</sequence>
<evidence type="ECO:0000313" key="6">
    <source>
        <dbReference type="EMBL" id="AJP48852.1"/>
    </source>
</evidence>
<dbReference type="RefSeq" id="WP_202634898.1">
    <property type="nucleotide sequence ID" value="NZ_CP010554.1"/>
</dbReference>
<dbReference type="Pfam" id="PF01565">
    <property type="entry name" value="FAD_binding_4"/>
    <property type="match status" value="1"/>
</dbReference>
<evidence type="ECO:0000256" key="2">
    <source>
        <dbReference type="ARBA" id="ARBA00022630"/>
    </source>
</evidence>
<comment type="cofactor">
    <cofactor evidence="1">
        <name>FAD</name>
        <dbReference type="ChEBI" id="CHEBI:57692"/>
    </cofactor>
</comment>
<dbReference type="Gene3D" id="3.30.43.10">
    <property type="entry name" value="Uridine Diphospho-n-acetylenolpyruvylglucosamine Reductase, domain 2"/>
    <property type="match status" value="1"/>
</dbReference>
<dbReference type="EMBL" id="CP010554">
    <property type="protein sequence ID" value="AJP48852.1"/>
    <property type="molecule type" value="Genomic_DNA"/>
</dbReference>
<keyword evidence="4" id="KW-0560">Oxidoreductase</keyword>
<dbReference type="AlphaFoldDB" id="A0A0C5J165"/>
<dbReference type="KEGG" id="rbu:PG1C_11260"/>
<evidence type="ECO:0000256" key="4">
    <source>
        <dbReference type="ARBA" id="ARBA00023002"/>
    </source>
</evidence>
<dbReference type="InterPro" id="IPR036318">
    <property type="entry name" value="FAD-bd_PCMH-like_sf"/>
</dbReference>
<dbReference type="GO" id="GO:0004458">
    <property type="term" value="F:D-lactate dehydrogenase (cytochrome) activity"/>
    <property type="evidence" value="ECO:0007669"/>
    <property type="project" value="TreeGrafter"/>
</dbReference>
<dbReference type="Proteomes" id="UP000061603">
    <property type="component" value="Chromosome"/>
</dbReference>
<dbReference type="STRING" id="1565605.PG1C_11260"/>
<keyword evidence="2" id="KW-0285">Flavoprotein</keyword>
<dbReference type="GO" id="GO:0071949">
    <property type="term" value="F:FAD binding"/>
    <property type="evidence" value="ECO:0007669"/>
    <property type="project" value="InterPro"/>
</dbReference>
<evidence type="ECO:0000256" key="1">
    <source>
        <dbReference type="ARBA" id="ARBA00001974"/>
    </source>
</evidence>
<dbReference type="InterPro" id="IPR016170">
    <property type="entry name" value="Cytok_DH_C_sf"/>
</dbReference>
<dbReference type="PANTHER" id="PTHR11748">
    <property type="entry name" value="D-LACTATE DEHYDROGENASE"/>
    <property type="match status" value="1"/>
</dbReference>
<dbReference type="Gene3D" id="3.30.465.10">
    <property type="match status" value="1"/>
</dbReference>
<dbReference type="PATRIC" id="fig|1565605.3.peg.2392"/>
<feature type="domain" description="FAD-binding PCMH-type" evidence="5">
    <location>
        <begin position="51"/>
        <end position="237"/>
    </location>
</feature>
<dbReference type="SUPFAM" id="SSF56176">
    <property type="entry name" value="FAD-binding/transporter-associated domain-like"/>
    <property type="match status" value="1"/>
</dbReference>
<dbReference type="PANTHER" id="PTHR11748:SF114">
    <property type="entry name" value="ARYL-ALCOHOL OXIDASE VANILLYL-ALCOHOL OXIDASE (AFU_ORTHOLOGUE AFUA_3G09500)-RELATED"/>
    <property type="match status" value="1"/>
</dbReference>
<keyword evidence="7" id="KW-1185">Reference proteome</keyword>
<proteinExistence type="predicted"/>
<evidence type="ECO:0000256" key="3">
    <source>
        <dbReference type="ARBA" id="ARBA00022827"/>
    </source>
</evidence>
<reference evidence="6 7" key="1">
    <citation type="journal article" date="2015" name="Genome Announc.">
        <title>Complete Genome Sequence of a Novel Bacterium within the Family Rhodocyclaceae That Degrades Polycyclic Aromatic Hydrocarbons.</title>
        <authorList>
            <person name="Singleton D.R."/>
            <person name="Dickey A.N."/>
            <person name="Scholl E.H."/>
            <person name="Wright F.A."/>
            <person name="Aitken M.D."/>
        </authorList>
    </citation>
    <scope>NUCLEOTIDE SEQUENCE [LARGE SCALE GENOMIC DNA]</scope>
    <source>
        <strain evidence="7">PG1-Ca6</strain>
    </source>
</reference>
<evidence type="ECO:0000313" key="7">
    <source>
        <dbReference type="Proteomes" id="UP000061603"/>
    </source>
</evidence>
<dbReference type="Gene3D" id="1.10.45.10">
    <property type="entry name" value="Vanillyl-alcohol Oxidase, Chain A, domain 4"/>
    <property type="match status" value="1"/>
</dbReference>
<dbReference type="InterPro" id="IPR016167">
    <property type="entry name" value="FAD-bd_PCMH_sub1"/>
</dbReference>
<keyword evidence="3" id="KW-0274">FAD</keyword>
<dbReference type="Gene3D" id="3.40.462.10">
    <property type="entry name" value="FAD-linked oxidases, C-terminal domain"/>
    <property type="match status" value="1"/>
</dbReference>
<dbReference type="InterPro" id="IPR006094">
    <property type="entry name" value="Oxid_FAD_bind_N"/>
</dbReference>
<dbReference type="InterPro" id="IPR016164">
    <property type="entry name" value="FAD-linked_Oxase-like_C"/>
</dbReference>
<gene>
    <name evidence="6" type="ORF">PG1C_11260</name>
</gene>
<dbReference type="Pfam" id="PF02913">
    <property type="entry name" value="FAD-oxidase_C"/>
    <property type="match status" value="1"/>
</dbReference>